<dbReference type="AlphaFoldDB" id="A0A6A6VN56"/>
<accession>A0A6A6VN56</accession>
<feature type="region of interest" description="Disordered" evidence="3">
    <location>
        <begin position="195"/>
        <end position="281"/>
    </location>
</feature>
<evidence type="ECO:0000313" key="5">
    <source>
        <dbReference type="Proteomes" id="UP000799440"/>
    </source>
</evidence>
<gene>
    <name evidence="4" type="ORF">M011DRAFT_454895</name>
</gene>
<dbReference type="OrthoDB" id="9995306at2759"/>
<name>A0A6A6VN56_9PLEO</name>
<keyword evidence="5" id="KW-1185">Reference proteome</keyword>
<proteinExistence type="inferred from homology"/>
<sequence>MFSSGAILIFSPRVHLSKKRPKYRQATTQHRCASSGQTTNVKLRVSNLPSTAPATLPAPSHHVPNIFTPTTCTSPLSHFKMTSSARIPSHLAPHIQLPSYPSTTLVTSTLGASANWLIIRFLVSALSSRNTTNEDDSAPPVPLVLVSFLRDWEFWKSEARKAGGLDLERLKREKRFVFVDGLGGMCLGDTQVQNTAQGASSTGRMPGVNGMPSTGLPQRTPQNPTLPARGPPQNTTLPARGPVPNRTIPPRTPQAASPTSPTANTTPTPSPTPPKDTNLLIPTPTLEATRTALETALTSLPTSTRKPLLILDTPSLLLALNPAIIPTALSSTILSLHKHTSHIITHLPADEALVMPSEPAQPLEIANHNFLVKMAHISSRVLSCRVLDTGFAKDVSGVVRITENDIGRSMELKKGGAEEDKRATELLYLVKGDGSVKMFERGAGGDI</sequence>
<dbReference type="Gene3D" id="3.40.50.300">
    <property type="entry name" value="P-loop containing nucleotide triphosphate hydrolases"/>
    <property type="match status" value="1"/>
</dbReference>
<evidence type="ECO:0000256" key="3">
    <source>
        <dbReference type="SAM" id="MobiDB-lite"/>
    </source>
</evidence>
<comment type="similarity">
    <text evidence="2">Belongs to the ELP6 family.</text>
</comment>
<feature type="compositionally biased region" description="Low complexity" evidence="3">
    <location>
        <begin position="253"/>
        <end position="267"/>
    </location>
</feature>
<reference evidence="4" key="1">
    <citation type="journal article" date="2020" name="Stud. Mycol.">
        <title>101 Dothideomycetes genomes: a test case for predicting lifestyles and emergence of pathogens.</title>
        <authorList>
            <person name="Haridas S."/>
            <person name="Albert R."/>
            <person name="Binder M."/>
            <person name="Bloem J."/>
            <person name="Labutti K."/>
            <person name="Salamov A."/>
            <person name="Andreopoulos B."/>
            <person name="Baker S."/>
            <person name="Barry K."/>
            <person name="Bills G."/>
            <person name="Bluhm B."/>
            <person name="Cannon C."/>
            <person name="Castanera R."/>
            <person name="Culley D."/>
            <person name="Daum C."/>
            <person name="Ezra D."/>
            <person name="Gonzalez J."/>
            <person name="Henrissat B."/>
            <person name="Kuo A."/>
            <person name="Liang C."/>
            <person name="Lipzen A."/>
            <person name="Lutzoni F."/>
            <person name="Magnuson J."/>
            <person name="Mondo S."/>
            <person name="Nolan M."/>
            <person name="Ohm R."/>
            <person name="Pangilinan J."/>
            <person name="Park H.-J."/>
            <person name="Ramirez L."/>
            <person name="Alfaro M."/>
            <person name="Sun H."/>
            <person name="Tritt A."/>
            <person name="Yoshinaga Y."/>
            <person name="Zwiers L.-H."/>
            <person name="Turgeon B."/>
            <person name="Goodwin S."/>
            <person name="Spatafora J."/>
            <person name="Crous P."/>
            <person name="Grigoriev I."/>
        </authorList>
    </citation>
    <scope>NUCLEOTIDE SEQUENCE</scope>
    <source>
        <strain evidence="4">CBS 119925</strain>
    </source>
</reference>
<dbReference type="InterPro" id="IPR018627">
    <property type="entry name" value="ELP6"/>
</dbReference>
<comment type="pathway">
    <text evidence="1">tRNA modification; 5-methoxycarbonylmethyl-2-thiouridine-tRNA biosynthesis.</text>
</comment>
<organism evidence="4 5">
    <name type="scientific">Sporormia fimetaria CBS 119925</name>
    <dbReference type="NCBI Taxonomy" id="1340428"/>
    <lineage>
        <taxon>Eukaryota</taxon>
        <taxon>Fungi</taxon>
        <taxon>Dikarya</taxon>
        <taxon>Ascomycota</taxon>
        <taxon>Pezizomycotina</taxon>
        <taxon>Dothideomycetes</taxon>
        <taxon>Pleosporomycetidae</taxon>
        <taxon>Pleosporales</taxon>
        <taxon>Sporormiaceae</taxon>
        <taxon>Sporormia</taxon>
    </lineage>
</organism>
<dbReference type="GO" id="GO:0033588">
    <property type="term" value="C:elongator holoenzyme complex"/>
    <property type="evidence" value="ECO:0007669"/>
    <property type="project" value="InterPro"/>
</dbReference>
<protein>
    <recommendedName>
        <fullName evidence="6">Elongator complex protein 6</fullName>
    </recommendedName>
</protein>
<dbReference type="GO" id="GO:0002098">
    <property type="term" value="P:tRNA wobble uridine modification"/>
    <property type="evidence" value="ECO:0007669"/>
    <property type="project" value="InterPro"/>
</dbReference>
<evidence type="ECO:0008006" key="6">
    <source>
        <dbReference type="Google" id="ProtNLM"/>
    </source>
</evidence>
<evidence type="ECO:0000313" key="4">
    <source>
        <dbReference type="EMBL" id="KAF2752052.1"/>
    </source>
</evidence>
<evidence type="ECO:0000256" key="1">
    <source>
        <dbReference type="ARBA" id="ARBA00005043"/>
    </source>
</evidence>
<dbReference type="InterPro" id="IPR027417">
    <property type="entry name" value="P-loop_NTPase"/>
</dbReference>
<feature type="compositionally biased region" description="Polar residues" evidence="3">
    <location>
        <begin position="211"/>
        <end position="225"/>
    </location>
</feature>
<dbReference type="CDD" id="cd19495">
    <property type="entry name" value="Elp6"/>
    <property type="match status" value="1"/>
</dbReference>
<dbReference type="PANTHER" id="PTHR16184:SF6">
    <property type="entry name" value="ELONGATOR COMPLEX PROTEIN 6"/>
    <property type="match status" value="1"/>
</dbReference>
<dbReference type="PANTHER" id="PTHR16184">
    <property type="entry name" value="ELONGATOR COMPLEX PROTEIN 6"/>
    <property type="match status" value="1"/>
</dbReference>
<dbReference type="Proteomes" id="UP000799440">
    <property type="component" value="Unassembled WGS sequence"/>
</dbReference>
<dbReference type="EMBL" id="MU006561">
    <property type="protein sequence ID" value="KAF2752052.1"/>
    <property type="molecule type" value="Genomic_DNA"/>
</dbReference>
<dbReference type="UniPathway" id="UPA00988"/>
<evidence type="ECO:0000256" key="2">
    <source>
        <dbReference type="ARBA" id="ARBA00008837"/>
    </source>
</evidence>